<proteinExistence type="inferred from homology"/>
<organism evidence="8 9">
    <name type="scientific">Cyphellophora europaea (strain CBS 101466)</name>
    <name type="common">Phialophora europaea</name>
    <dbReference type="NCBI Taxonomy" id="1220924"/>
    <lineage>
        <taxon>Eukaryota</taxon>
        <taxon>Fungi</taxon>
        <taxon>Dikarya</taxon>
        <taxon>Ascomycota</taxon>
        <taxon>Pezizomycotina</taxon>
        <taxon>Eurotiomycetes</taxon>
        <taxon>Chaetothyriomycetidae</taxon>
        <taxon>Chaetothyriales</taxon>
        <taxon>Cyphellophoraceae</taxon>
        <taxon>Cyphellophora</taxon>
    </lineage>
</organism>
<evidence type="ECO:0000256" key="2">
    <source>
        <dbReference type="ARBA" id="ARBA00022692"/>
    </source>
</evidence>
<comment type="subcellular location">
    <subcellularLocation>
        <location evidence="1">Membrane</location>
        <topology evidence="1">Multi-pass membrane protein</topology>
    </subcellularLocation>
</comment>
<evidence type="ECO:0000256" key="3">
    <source>
        <dbReference type="ARBA" id="ARBA00022989"/>
    </source>
</evidence>
<feature type="transmembrane region" description="Helical" evidence="6">
    <location>
        <begin position="225"/>
        <end position="243"/>
    </location>
</feature>
<dbReference type="Pfam" id="PF20684">
    <property type="entry name" value="Fung_rhodopsin"/>
    <property type="match status" value="1"/>
</dbReference>
<feature type="transmembrane region" description="Helical" evidence="6">
    <location>
        <begin position="263"/>
        <end position="283"/>
    </location>
</feature>
<dbReference type="GO" id="GO:0016020">
    <property type="term" value="C:membrane"/>
    <property type="evidence" value="ECO:0007669"/>
    <property type="project" value="UniProtKB-SubCell"/>
</dbReference>
<dbReference type="VEuPathDB" id="FungiDB:HMPREF1541_10836"/>
<sequence>MAAIKDSYDISDILRNVGNPNVDHSNVQSSIVAYNVAAIAIASITVLVRTSVRAFIVRHVALEDWLMVAAGLTAVALSATVIVGVNYGFGRNIWDLNLLTIIDNVTLSIKILFVCQLLHGIALSLVKLSIISTYWRLFPTRNLRRTLFVLAFLITAVAFTTLFGTLFQCRPVAAVWDFSLENGTCGPILPLLYFSTSFSIFTDIFLCILPLPFFWKLRISHHEKIIVSCLFGLGLFAAAASVLRLTTLDQLQNVNVTMRTTLPLFYSVAEVSVGIVCACVPCLKPLFNRIFPGRFFTYLRSASSRIGHAKNKSSSAAATITTTDATISESTEKSQMRNSEVYIIQGPGLCRQPSQKLAHLSTSGSGVWRGRGVSWYDRPILRTVGSWRDGQVSDVIVEEGAEKAVVTTAKDLA</sequence>
<evidence type="ECO:0000256" key="4">
    <source>
        <dbReference type="ARBA" id="ARBA00023136"/>
    </source>
</evidence>
<dbReference type="STRING" id="1220924.W2S5J1"/>
<dbReference type="OrthoDB" id="10017208at2759"/>
<evidence type="ECO:0000256" key="5">
    <source>
        <dbReference type="ARBA" id="ARBA00038359"/>
    </source>
</evidence>
<gene>
    <name evidence="8" type="ORF">HMPREF1541_10836</name>
</gene>
<feature type="transmembrane region" description="Helical" evidence="6">
    <location>
        <begin position="188"/>
        <end position="213"/>
    </location>
</feature>
<keyword evidence="2 6" id="KW-0812">Transmembrane</keyword>
<dbReference type="HOGENOM" id="CLU_577487_0_0_1"/>
<reference evidence="8 9" key="1">
    <citation type="submission" date="2013-03" db="EMBL/GenBank/DDBJ databases">
        <title>The Genome Sequence of Phialophora europaea CBS 101466.</title>
        <authorList>
            <consortium name="The Broad Institute Genomics Platform"/>
            <person name="Cuomo C."/>
            <person name="de Hoog S."/>
            <person name="Gorbushina A."/>
            <person name="Walker B."/>
            <person name="Young S.K."/>
            <person name="Zeng Q."/>
            <person name="Gargeya S."/>
            <person name="Fitzgerald M."/>
            <person name="Haas B."/>
            <person name="Abouelleil A."/>
            <person name="Allen A.W."/>
            <person name="Alvarado L."/>
            <person name="Arachchi H.M."/>
            <person name="Berlin A.M."/>
            <person name="Chapman S.B."/>
            <person name="Gainer-Dewar J."/>
            <person name="Goldberg J."/>
            <person name="Griggs A."/>
            <person name="Gujja S."/>
            <person name="Hansen M."/>
            <person name="Howarth C."/>
            <person name="Imamovic A."/>
            <person name="Ireland A."/>
            <person name="Larimer J."/>
            <person name="McCowan C."/>
            <person name="Murphy C."/>
            <person name="Pearson M."/>
            <person name="Poon T.W."/>
            <person name="Priest M."/>
            <person name="Roberts A."/>
            <person name="Saif S."/>
            <person name="Shea T."/>
            <person name="Sisk P."/>
            <person name="Sykes S."/>
            <person name="Wortman J."/>
            <person name="Nusbaum C."/>
            <person name="Birren B."/>
        </authorList>
    </citation>
    <scope>NUCLEOTIDE SEQUENCE [LARGE SCALE GENOMIC DNA]</scope>
    <source>
        <strain evidence="8 9">CBS 101466</strain>
    </source>
</reference>
<keyword evidence="4 6" id="KW-0472">Membrane</keyword>
<dbReference type="AlphaFoldDB" id="W2S5J1"/>
<dbReference type="InParanoid" id="W2S5J1"/>
<name>W2S5J1_CYPE1</name>
<accession>W2S5J1</accession>
<evidence type="ECO:0000313" key="8">
    <source>
        <dbReference type="EMBL" id="ETN43971.1"/>
    </source>
</evidence>
<evidence type="ECO:0000256" key="1">
    <source>
        <dbReference type="ARBA" id="ARBA00004141"/>
    </source>
</evidence>
<feature type="transmembrane region" description="Helical" evidence="6">
    <location>
        <begin position="64"/>
        <end position="87"/>
    </location>
</feature>
<dbReference type="EMBL" id="KB822716">
    <property type="protein sequence ID" value="ETN43971.1"/>
    <property type="molecule type" value="Genomic_DNA"/>
</dbReference>
<dbReference type="PANTHER" id="PTHR33048">
    <property type="entry name" value="PTH11-LIKE INTEGRAL MEMBRANE PROTEIN (AFU_ORTHOLOGUE AFUA_5G11245)"/>
    <property type="match status" value="1"/>
</dbReference>
<dbReference type="RefSeq" id="XP_008713727.1">
    <property type="nucleotide sequence ID" value="XM_008715505.1"/>
</dbReference>
<keyword evidence="9" id="KW-1185">Reference proteome</keyword>
<evidence type="ECO:0000259" key="7">
    <source>
        <dbReference type="Pfam" id="PF20684"/>
    </source>
</evidence>
<dbReference type="GeneID" id="19978175"/>
<dbReference type="PANTHER" id="PTHR33048:SF47">
    <property type="entry name" value="INTEGRAL MEMBRANE PROTEIN-RELATED"/>
    <property type="match status" value="1"/>
</dbReference>
<dbReference type="Proteomes" id="UP000030752">
    <property type="component" value="Unassembled WGS sequence"/>
</dbReference>
<protein>
    <recommendedName>
        <fullName evidence="7">Rhodopsin domain-containing protein</fullName>
    </recommendedName>
</protein>
<feature type="transmembrane region" description="Helical" evidence="6">
    <location>
        <begin position="31"/>
        <end position="52"/>
    </location>
</feature>
<feature type="transmembrane region" description="Helical" evidence="6">
    <location>
        <begin position="147"/>
        <end position="168"/>
    </location>
</feature>
<comment type="similarity">
    <text evidence="5">Belongs to the SAT4 family.</text>
</comment>
<keyword evidence="3 6" id="KW-1133">Transmembrane helix</keyword>
<dbReference type="InterPro" id="IPR049326">
    <property type="entry name" value="Rhodopsin_dom_fungi"/>
</dbReference>
<evidence type="ECO:0000313" key="9">
    <source>
        <dbReference type="Proteomes" id="UP000030752"/>
    </source>
</evidence>
<feature type="transmembrane region" description="Helical" evidence="6">
    <location>
        <begin position="107"/>
        <end position="126"/>
    </location>
</feature>
<feature type="domain" description="Rhodopsin" evidence="7">
    <location>
        <begin position="49"/>
        <end position="289"/>
    </location>
</feature>
<dbReference type="InterPro" id="IPR052337">
    <property type="entry name" value="SAT4-like"/>
</dbReference>
<evidence type="ECO:0000256" key="6">
    <source>
        <dbReference type="SAM" id="Phobius"/>
    </source>
</evidence>
<dbReference type="eggNOG" id="ENOG502SPUN">
    <property type="taxonomic scope" value="Eukaryota"/>
</dbReference>